<sequence>MCNSVVEFVARKIYLDCSRHINQISSIQRISQRHVSNNLLKHITRISPFDIQNKYGDVHRYM</sequence>
<proteinExistence type="predicted"/>
<dbReference type="EMBL" id="CM029042">
    <property type="protein sequence ID" value="KAG2615775.1"/>
    <property type="molecule type" value="Genomic_DNA"/>
</dbReference>
<evidence type="ECO:0000313" key="1">
    <source>
        <dbReference type="EMBL" id="KAG2615775.1"/>
    </source>
</evidence>
<name>A0A8T0U288_PANVG</name>
<organism evidence="1 2">
    <name type="scientific">Panicum virgatum</name>
    <name type="common">Blackwell switchgrass</name>
    <dbReference type="NCBI Taxonomy" id="38727"/>
    <lineage>
        <taxon>Eukaryota</taxon>
        <taxon>Viridiplantae</taxon>
        <taxon>Streptophyta</taxon>
        <taxon>Embryophyta</taxon>
        <taxon>Tracheophyta</taxon>
        <taxon>Spermatophyta</taxon>
        <taxon>Magnoliopsida</taxon>
        <taxon>Liliopsida</taxon>
        <taxon>Poales</taxon>
        <taxon>Poaceae</taxon>
        <taxon>PACMAD clade</taxon>
        <taxon>Panicoideae</taxon>
        <taxon>Panicodae</taxon>
        <taxon>Paniceae</taxon>
        <taxon>Panicinae</taxon>
        <taxon>Panicum</taxon>
        <taxon>Panicum sect. Hiantes</taxon>
    </lineage>
</organism>
<dbReference type="AlphaFoldDB" id="A0A8T0U288"/>
<accession>A0A8T0U288</accession>
<keyword evidence="2" id="KW-1185">Reference proteome</keyword>
<protein>
    <submittedName>
        <fullName evidence="1">Uncharacterized protein</fullName>
    </submittedName>
</protein>
<comment type="caution">
    <text evidence="1">The sequence shown here is derived from an EMBL/GenBank/DDBJ whole genome shotgun (WGS) entry which is preliminary data.</text>
</comment>
<evidence type="ECO:0000313" key="2">
    <source>
        <dbReference type="Proteomes" id="UP000823388"/>
    </source>
</evidence>
<reference evidence="1" key="1">
    <citation type="submission" date="2020-05" db="EMBL/GenBank/DDBJ databases">
        <title>WGS assembly of Panicum virgatum.</title>
        <authorList>
            <person name="Lovell J.T."/>
            <person name="Jenkins J."/>
            <person name="Shu S."/>
            <person name="Juenger T.E."/>
            <person name="Schmutz J."/>
        </authorList>
    </citation>
    <scope>NUCLEOTIDE SEQUENCE</scope>
    <source>
        <strain evidence="1">AP13</strain>
    </source>
</reference>
<gene>
    <name evidence="1" type="ORF">PVAP13_3NG037490</name>
</gene>
<dbReference type="Proteomes" id="UP000823388">
    <property type="component" value="Chromosome 3N"/>
</dbReference>